<gene>
    <name evidence="3" type="ORF">Syun_009299</name>
</gene>
<proteinExistence type="predicted"/>
<organism evidence="3 4">
    <name type="scientific">Stephania yunnanensis</name>
    <dbReference type="NCBI Taxonomy" id="152371"/>
    <lineage>
        <taxon>Eukaryota</taxon>
        <taxon>Viridiplantae</taxon>
        <taxon>Streptophyta</taxon>
        <taxon>Embryophyta</taxon>
        <taxon>Tracheophyta</taxon>
        <taxon>Spermatophyta</taxon>
        <taxon>Magnoliopsida</taxon>
        <taxon>Ranunculales</taxon>
        <taxon>Menispermaceae</taxon>
        <taxon>Menispermoideae</taxon>
        <taxon>Cissampelideae</taxon>
        <taxon>Stephania</taxon>
    </lineage>
</organism>
<keyword evidence="2" id="KW-0812">Transmembrane</keyword>
<feature type="compositionally biased region" description="Basic and acidic residues" evidence="1">
    <location>
        <begin position="209"/>
        <end position="222"/>
    </location>
</feature>
<keyword evidence="2" id="KW-1133">Transmembrane helix</keyword>
<accession>A0AAP0KGW0</accession>
<evidence type="ECO:0000256" key="2">
    <source>
        <dbReference type="SAM" id="Phobius"/>
    </source>
</evidence>
<feature type="compositionally biased region" description="Low complexity" evidence="1">
    <location>
        <begin position="192"/>
        <end position="208"/>
    </location>
</feature>
<feature type="region of interest" description="Disordered" evidence="1">
    <location>
        <begin position="192"/>
        <end position="222"/>
    </location>
</feature>
<evidence type="ECO:0000256" key="1">
    <source>
        <dbReference type="SAM" id="MobiDB-lite"/>
    </source>
</evidence>
<reference evidence="3 4" key="1">
    <citation type="submission" date="2024-01" db="EMBL/GenBank/DDBJ databases">
        <title>Genome assemblies of Stephania.</title>
        <authorList>
            <person name="Yang L."/>
        </authorList>
    </citation>
    <scope>NUCLEOTIDE SEQUENCE [LARGE SCALE GENOMIC DNA]</scope>
    <source>
        <strain evidence="3">YNDBR</strain>
        <tissue evidence="3">Leaf</tissue>
    </source>
</reference>
<feature type="transmembrane region" description="Helical" evidence="2">
    <location>
        <begin position="119"/>
        <end position="136"/>
    </location>
</feature>
<evidence type="ECO:0000313" key="4">
    <source>
        <dbReference type="Proteomes" id="UP001420932"/>
    </source>
</evidence>
<protein>
    <submittedName>
        <fullName evidence="3">Uncharacterized protein</fullName>
    </submittedName>
</protein>
<comment type="caution">
    <text evidence="3">The sequence shown here is derived from an EMBL/GenBank/DDBJ whole genome shotgun (WGS) entry which is preliminary data.</text>
</comment>
<keyword evidence="2" id="KW-0472">Membrane</keyword>
<feature type="transmembrane region" description="Helical" evidence="2">
    <location>
        <begin position="72"/>
        <end position="89"/>
    </location>
</feature>
<evidence type="ECO:0000313" key="3">
    <source>
        <dbReference type="EMBL" id="KAK9150990.1"/>
    </source>
</evidence>
<dbReference type="EMBL" id="JBBNAF010000004">
    <property type="protein sequence ID" value="KAK9150990.1"/>
    <property type="molecule type" value="Genomic_DNA"/>
</dbReference>
<sequence length="409" mass="45907">MVVACFHFSIINKIRSFQIGVDRNVLNNFFVQLTLEILSKQKKKGDLLRSLFSSQIQRHLRLSKEFKNHSELISFVILLVILDPIFLIISNGEKRLNLKGSQIQRHLRLSKEFKNHSELISFVILLVILDPIFLIISNGEKRLNLKGLFNTVGGALYQLARMVDLAAFEQFGDLFVAVSSKVLHSITTSMSVVSSLPSPSKGGNPSSSAKKEVDAESKEKTSGFNSFEDRLVAEATVGERGAQLPSMNIVRQFNRREGPRFYFSKKKLKMIVEYYKAMNLYKSIRVYNFDSSESLILVDNTITRFFLVGISPINVEVGNLDLNGDNGNVDGPLVANAQTSLLSQLVPLVVNSLGAIETRLLGRLIRIGELVDQEVKGKQEMAPVLRIEPQEFDNFVLTTKTKNMNILVD</sequence>
<dbReference type="AlphaFoldDB" id="A0AAP0KGW0"/>
<dbReference type="Proteomes" id="UP001420932">
    <property type="component" value="Unassembled WGS sequence"/>
</dbReference>
<name>A0AAP0KGW0_9MAGN</name>
<keyword evidence="4" id="KW-1185">Reference proteome</keyword>